<dbReference type="EMBL" id="JAELVR010000004">
    <property type="protein sequence ID" value="MBJ6371249.1"/>
    <property type="molecule type" value="Genomic_DNA"/>
</dbReference>
<keyword evidence="3" id="KW-1185">Reference proteome</keyword>
<organism evidence="2 3">
    <name type="scientific">Sedimentitalea arenosa</name>
    <dbReference type="NCBI Taxonomy" id="2798803"/>
    <lineage>
        <taxon>Bacteria</taxon>
        <taxon>Pseudomonadati</taxon>
        <taxon>Pseudomonadota</taxon>
        <taxon>Alphaproteobacteria</taxon>
        <taxon>Rhodobacterales</taxon>
        <taxon>Paracoccaceae</taxon>
        <taxon>Sedimentitalea</taxon>
    </lineage>
</organism>
<evidence type="ECO:0000313" key="3">
    <source>
        <dbReference type="Proteomes" id="UP000619079"/>
    </source>
</evidence>
<dbReference type="AlphaFoldDB" id="A0A8J7JA21"/>
<protein>
    <submittedName>
        <fullName evidence="2">Uncharacterized protein</fullName>
    </submittedName>
</protein>
<sequence>MSFIRPEARAGLWRWREVLSGAAVSCLGLWWAIGPGGLLGWVGGALCLAGLALCVVGLQRARFRAGDGGPGVVQVDEGQITYFGPLDGGTVAAGELARLVLDPTAHPAHWLLEQPGAPALAIPVNAEGADVLFDVFAALPGIRTERMLAELRGRAAHPVVIWERHGTRRDHQRLD</sequence>
<accession>A0A8J7JA21</accession>
<keyword evidence="1" id="KW-0812">Transmembrane</keyword>
<keyword evidence="1" id="KW-0472">Membrane</keyword>
<gene>
    <name evidence="2" type="ORF">JF290_06890</name>
</gene>
<feature type="transmembrane region" description="Helical" evidence="1">
    <location>
        <begin position="39"/>
        <end position="58"/>
    </location>
</feature>
<name>A0A8J7JA21_9RHOB</name>
<comment type="caution">
    <text evidence="2">The sequence shown here is derived from an EMBL/GenBank/DDBJ whole genome shotgun (WGS) entry which is preliminary data.</text>
</comment>
<dbReference type="Proteomes" id="UP000619079">
    <property type="component" value="Unassembled WGS sequence"/>
</dbReference>
<dbReference type="RefSeq" id="WP_199024109.1">
    <property type="nucleotide sequence ID" value="NZ_JAELVR010000004.1"/>
</dbReference>
<reference evidence="2" key="1">
    <citation type="submission" date="2020-12" db="EMBL/GenBank/DDBJ databases">
        <title>Sedimentitalea sp. nov., isolated from sand in Incheon.</title>
        <authorList>
            <person name="Kim W."/>
        </authorList>
    </citation>
    <scope>NUCLEOTIDE SEQUENCE</scope>
    <source>
        <strain evidence="2">CAU 1593</strain>
    </source>
</reference>
<feature type="transmembrane region" description="Helical" evidence="1">
    <location>
        <begin position="12"/>
        <end position="33"/>
    </location>
</feature>
<evidence type="ECO:0000313" key="2">
    <source>
        <dbReference type="EMBL" id="MBJ6371249.1"/>
    </source>
</evidence>
<evidence type="ECO:0000256" key="1">
    <source>
        <dbReference type="SAM" id="Phobius"/>
    </source>
</evidence>
<proteinExistence type="predicted"/>
<keyword evidence="1" id="KW-1133">Transmembrane helix</keyword>